<comment type="function">
    <text evidence="1">Could be involved in insertion of integral membrane proteins into the membrane.</text>
</comment>
<sequence>MKFLRNLVILPVKFYQKAISPLFPPSCRYYPTCSTYMIQAVEKHGVVLGLLMGSARILRCNPFVRGGHDPVPDHFSLRRNHDK</sequence>
<comment type="subcellular location">
    <subcellularLocation>
        <location evidence="1">Cell membrane</location>
        <topology evidence="1">Peripheral membrane protein</topology>
        <orientation evidence="1">Cytoplasmic side</orientation>
    </subcellularLocation>
</comment>
<comment type="similarity">
    <text evidence="1">Belongs to the UPF0161 family.</text>
</comment>
<dbReference type="RefSeq" id="WP_369941186.1">
    <property type="nucleotide sequence ID" value="NZ_JBCLUF010000009.1"/>
</dbReference>
<dbReference type="InterPro" id="IPR002696">
    <property type="entry name" value="Membr_insert_effic_factor_YidD"/>
</dbReference>
<dbReference type="NCBIfam" id="TIGR00278">
    <property type="entry name" value="membrane protein insertion efficiency factor YidD"/>
    <property type="match status" value="1"/>
</dbReference>
<keyword evidence="1" id="KW-0472">Membrane</keyword>
<keyword evidence="3" id="KW-1185">Reference proteome</keyword>
<dbReference type="PANTHER" id="PTHR33383:SF1">
    <property type="entry name" value="MEMBRANE PROTEIN INSERTION EFFICIENCY FACTOR-RELATED"/>
    <property type="match status" value="1"/>
</dbReference>
<dbReference type="Pfam" id="PF01809">
    <property type="entry name" value="YidD"/>
    <property type="match status" value="1"/>
</dbReference>
<organism evidence="2 3">
    <name type="scientific">Ligilactobacillus faecis</name>
    <dbReference type="NCBI Taxonomy" id="762833"/>
    <lineage>
        <taxon>Bacteria</taxon>
        <taxon>Bacillati</taxon>
        <taxon>Bacillota</taxon>
        <taxon>Bacilli</taxon>
        <taxon>Lactobacillales</taxon>
        <taxon>Lactobacillaceae</taxon>
        <taxon>Ligilactobacillus</taxon>
    </lineage>
</organism>
<dbReference type="PANTHER" id="PTHR33383">
    <property type="entry name" value="MEMBRANE PROTEIN INSERTION EFFICIENCY FACTOR-RELATED"/>
    <property type="match status" value="1"/>
</dbReference>
<comment type="caution">
    <text evidence="2">The sequence shown here is derived from an EMBL/GenBank/DDBJ whole genome shotgun (WGS) entry which is preliminary data.</text>
</comment>
<name>A0ABV4DN97_9LACO</name>
<accession>A0ABV4DN97</accession>
<evidence type="ECO:0000313" key="3">
    <source>
        <dbReference type="Proteomes" id="UP001565236"/>
    </source>
</evidence>
<dbReference type="EMBL" id="JBCLUF010000009">
    <property type="protein sequence ID" value="MEY8661953.1"/>
    <property type="molecule type" value="Genomic_DNA"/>
</dbReference>
<dbReference type="HAMAP" id="MF_00386">
    <property type="entry name" value="UPF0161_YidD"/>
    <property type="match status" value="1"/>
</dbReference>
<protein>
    <recommendedName>
        <fullName evidence="1">Putative membrane protein insertion efficiency factor</fullName>
    </recommendedName>
</protein>
<gene>
    <name evidence="2" type="primary">yidD</name>
    <name evidence="2" type="ORF">AALT52_03480</name>
</gene>
<dbReference type="Proteomes" id="UP001565236">
    <property type="component" value="Unassembled WGS sequence"/>
</dbReference>
<evidence type="ECO:0000313" key="2">
    <source>
        <dbReference type="EMBL" id="MEY8661953.1"/>
    </source>
</evidence>
<keyword evidence="1" id="KW-1003">Cell membrane</keyword>
<proteinExistence type="inferred from homology"/>
<dbReference type="SMART" id="SM01234">
    <property type="entry name" value="Haemolytic"/>
    <property type="match status" value="1"/>
</dbReference>
<evidence type="ECO:0000256" key="1">
    <source>
        <dbReference type="HAMAP-Rule" id="MF_00386"/>
    </source>
</evidence>
<reference evidence="2 3" key="1">
    <citation type="submission" date="2024-03" db="EMBL/GenBank/DDBJ databases">
        <title>Mouse gut bacterial collection (mGBC) of GemPharmatech.</title>
        <authorList>
            <person name="He Y."/>
            <person name="Dong L."/>
            <person name="Wu D."/>
            <person name="Gao X."/>
            <person name="Lin Z."/>
        </authorList>
    </citation>
    <scope>NUCLEOTIDE SEQUENCE [LARGE SCALE GENOMIC DNA]</scope>
    <source>
        <strain evidence="2 3">15-30</strain>
    </source>
</reference>